<dbReference type="InterPro" id="IPR050465">
    <property type="entry name" value="UPF0194_transport"/>
</dbReference>
<dbReference type="RefSeq" id="WP_184262984.1">
    <property type="nucleotide sequence ID" value="NZ_JACIIX010000004.1"/>
</dbReference>
<feature type="signal peptide" evidence="4">
    <location>
        <begin position="1"/>
        <end position="23"/>
    </location>
</feature>
<feature type="chain" id="PRO_5030810750" evidence="4">
    <location>
        <begin position="24"/>
        <end position="323"/>
    </location>
</feature>
<proteinExistence type="predicted"/>
<evidence type="ECO:0000256" key="4">
    <source>
        <dbReference type="SAM" id="SignalP"/>
    </source>
</evidence>
<evidence type="ECO:0000256" key="3">
    <source>
        <dbReference type="SAM" id="Coils"/>
    </source>
</evidence>
<dbReference type="GO" id="GO:1990961">
    <property type="term" value="P:xenobiotic detoxification by transmembrane export across the plasma membrane"/>
    <property type="evidence" value="ECO:0007669"/>
    <property type="project" value="InterPro"/>
</dbReference>
<accession>A0A7W9ZES9</accession>
<dbReference type="PANTHER" id="PTHR32347:SF23">
    <property type="entry name" value="BLL5650 PROTEIN"/>
    <property type="match status" value="1"/>
</dbReference>
<dbReference type="Gene3D" id="6.10.140.1990">
    <property type="match status" value="1"/>
</dbReference>
<dbReference type="InterPro" id="IPR030190">
    <property type="entry name" value="MacA_alpha-hairpin_sf"/>
</dbReference>
<reference evidence="5 6" key="1">
    <citation type="submission" date="2020-08" db="EMBL/GenBank/DDBJ databases">
        <title>Genomic Encyclopedia of Type Strains, Phase IV (KMG-IV): sequencing the most valuable type-strain genomes for metagenomic binning, comparative biology and taxonomic classification.</title>
        <authorList>
            <person name="Goeker M."/>
        </authorList>
    </citation>
    <scope>NUCLEOTIDE SEQUENCE [LARGE SCALE GENOMIC DNA]</scope>
    <source>
        <strain evidence="5 6">DSM 11590</strain>
    </source>
</reference>
<dbReference type="PANTHER" id="PTHR32347">
    <property type="entry name" value="EFFLUX SYSTEM COMPONENT YKNX-RELATED"/>
    <property type="match status" value="1"/>
</dbReference>
<organism evidence="5 6">
    <name type="scientific">Novispirillum itersonii</name>
    <name type="common">Aquaspirillum itersonii</name>
    <dbReference type="NCBI Taxonomy" id="189"/>
    <lineage>
        <taxon>Bacteria</taxon>
        <taxon>Pseudomonadati</taxon>
        <taxon>Pseudomonadota</taxon>
        <taxon>Alphaproteobacteria</taxon>
        <taxon>Rhodospirillales</taxon>
        <taxon>Novispirillaceae</taxon>
        <taxon>Novispirillum</taxon>
    </lineage>
</organism>
<protein>
    <submittedName>
        <fullName evidence="5">HlyD family secretion protein</fullName>
    </submittedName>
</protein>
<keyword evidence="6" id="KW-1185">Reference proteome</keyword>
<dbReference type="PROSITE" id="PS51257">
    <property type="entry name" value="PROKAR_LIPOPROTEIN"/>
    <property type="match status" value="1"/>
</dbReference>
<evidence type="ECO:0000256" key="1">
    <source>
        <dbReference type="ARBA" id="ARBA00004196"/>
    </source>
</evidence>
<sequence>MTHSLFRTVCLSVVSLALLTACQDDTTTVTGYVEADRIHVGLPAGGQITAVEVTRGQSLQPGQSLFRLDDRAEQARRNATAARLEQARAQRDDLLTGLRPNEIQALLAQRDQAAADARQAGAELARQRGLSRAEASARTLLDRAEADSARAQARIAELEARIAQAREGARSAAVNAAEAAIAAAEADLAATEWALSQRIATAPAAARVEDILFQPGETVAAGAPVVALIDPDRIMIRLYLGPEQISRIRPGQALPVRCGGCPSGMTAQVRFIAGEASYAPPVLYSRDNAAALVFRVDAAPQAVTGILHPGQPVQITLPGPDGG</sequence>
<gene>
    <name evidence="5" type="ORF">FHS48_001566</name>
</gene>
<dbReference type="EMBL" id="JACIIX010000004">
    <property type="protein sequence ID" value="MBB6210156.1"/>
    <property type="molecule type" value="Genomic_DNA"/>
</dbReference>
<keyword evidence="2 3" id="KW-0175">Coiled coil</keyword>
<feature type="coiled-coil region" evidence="3">
    <location>
        <begin position="141"/>
        <end position="194"/>
    </location>
</feature>
<dbReference type="SUPFAM" id="SSF111369">
    <property type="entry name" value="HlyD-like secretion proteins"/>
    <property type="match status" value="2"/>
</dbReference>
<evidence type="ECO:0000256" key="2">
    <source>
        <dbReference type="ARBA" id="ARBA00023054"/>
    </source>
</evidence>
<name>A0A7W9ZES9_NOVIT</name>
<comment type="caution">
    <text evidence="5">The sequence shown here is derived from an EMBL/GenBank/DDBJ whole genome shotgun (WGS) entry which is preliminary data.</text>
</comment>
<comment type="subcellular location">
    <subcellularLocation>
        <location evidence="1">Cell envelope</location>
    </subcellularLocation>
</comment>
<evidence type="ECO:0000313" key="6">
    <source>
        <dbReference type="Proteomes" id="UP000544872"/>
    </source>
</evidence>
<dbReference type="AlphaFoldDB" id="A0A7W9ZES9"/>
<dbReference type="GO" id="GO:1990195">
    <property type="term" value="C:macrolide transmembrane transporter complex"/>
    <property type="evidence" value="ECO:0007669"/>
    <property type="project" value="InterPro"/>
</dbReference>
<dbReference type="GO" id="GO:0019898">
    <property type="term" value="C:extrinsic component of membrane"/>
    <property type="evidence" value="ECO:0007669"/>
    <property type="project" value="InterPro"/>
</dbReference>
<keyword evidence="4" id="KW-0732">Signal</keyword>
<dbReference type="Gene3D" id="2.40.30.170">
    <property type="match status" value="1"/>
</dbReference>
<dbReference type="Gene3D" id="2.40.50.100">
    <property type="match status" value="1"/>
</dbReference>
<dbReference type="GO" id="GO:0030313">
    <property type="term" value="C:cell envelope"/>
    <property type="evidence" value="ECO:0007669"/>
    <property type="project" value="UniProtKB-SubCell"/>
</dbReference>
<dbReference type="Proteomes" id="UP000544872">
    <property type="component" value="Unassembled WGS sequence"/>
</dbReference>
<evidence type="ECO:0000313" key="5">
    <source>
        <dbReference type="EMBL" id="MBB6210156.1"/>
    </source>
</evidence>